<gene>
    <name evidence="2" type="ORF">ODALV1_LOCUS29999</name>
</gene>
<keyword evidence="1" id="KW-0472">Membrane</keyword>
<organism evidence="2 3">
    <name type="scientific">Orchesella dallaii</name>
    <dbReference type="NCBI Taxonomy" id="48710"/>
    <lineage>
        <taxon>Eukaryota</taxon>
        <taxon>Metazoa</taxon>
        <taxon>Ecdysozoa</taxon>
        <taxon>Arthropoda</taxon>
        <taxon>Hexapoda</taxon>
        <taxon>Collembola</taxon>
        <taxon>Entomobryomorpha</taxon>
        <taxon>Entomobryoidea</taxon>
        <taxon>Orchesellidae</taxon>
        <taxon>Orchesellinae</taxon>
        <taxon>Orchesella</taxon>
    </lineage>
</organism>
<evidence type="ECO:0000256" key="1">
    <source>
        <dbReference type="SAM" id="Phobius"/>
    </source>
</evidence>
<reference evidence="2 3" key="1">
    <citation type="submission" date="2024-08" db="EMBL/GenBank/DDBJ databases">
        <authorList>
            <person name="Cucini C."/>
            <person name="Frati F."/>
        </authorList>
    </citation>
    <scope>NUCLEOTIDE SEQUENCE [LARGE SCALE GENOMIC DNA]</scope>
</reference>
<keyword evidence="3" id="KW-1185">Reference proteome</keyword>
<feature type="transmembrane region" description="Helical" evidence="1">
    <location>
        <begin position="209"/>
        <end position="227"/>
    </location>
</feature>
<sequence length="411" mass="47335">MAVAQYNQDFHKKTQLESLFQKDFEYIINQTRSNKFPNKFATSFPGFRQTKDYQVAKVFCPLIKLVRLVGCCSVTITKTNPEITYSVKWISFPFVFTAVGICVNGFILVTWILNSFLGISYPVRLFRNTANSSNWISENLMKGSELIGIINTIIKASLPAGAWILTFAHLKGIHYLCDFLNEWTTFFQKFEETFTIYYRINFNLARRRNIFSIIWLAPVGAFFFGMKAGDVMSEHIPKIINLLFSHWISLCIIGIRSICYLKDFLLLQTLQMAYQEVLNGMKAEYTICKTSISKGQVHAWLKLLLFLRLQSSRVENYIGLQNLWSIFEVFVSVLLNFSMETELAETIIQMQTSDDDCEARLEMKLICDLIYKDPIKIRIASVLTLNTSLLLAVFSQLATYLVVILQFTKSS</sequence>
<feature type="transmembrane region" description="Helical" evidence="1">
    <location>
        <begin position="94"/>
        <end position="117"/>
    </location>
</feature>
<dbReference type="Proteomes" id="UP001642540">
    <property type="component" value="Unassembled WGS sequence"/>
</dbReference>
<protein>
    <recommendedName>
        <fullName evidence="4">Gustatory receptor</fullName>
    </recommendedName>
</protein>
<evidence type="ECO:0000313" key="3">
    <source>
        <dbReference type="Proteomes" id="UP001642540"/>
    </source>
</evidence>
<proteinExistence type="predicted"/>
<keyword evidence="1" id="KW-1133">Transmembrane helix</keyword>
<accession>A0ABP1S5R9</accession>
<comment type="caution">
    <text evidence="2">The sequence shown here is derived from an EMBL/GenBank/DDBJ whole genome shotgun (WGS) entry which is preliminary data.</text>
</comment>
<dbReference type="EMBL" id="CAXLJM020000160">
    <property type="protein sequence ID" value="CAL8143924.1"/>
    <property type="molecule type" value="Genomic_DNA"/>
</dbReference>
<name>A0ABP1S5R9_9HEXA</name>
<evidence type="ECO:0008006" key="4">
    <source>
        <dbReference type="Google" id="ProtNLM"/>
    </source>
</evidence>
<feature type="transmembrane region" description="Helical" evidence="1">
    <location>
        <begin position="382"/>
        <end position="407"/>
    </location>
</feature>
<keyword evidence="1" id="KW-0812">Transmembrane</keyword>
<feature type="transmembrane region" description="Helical" evidence="1">
    <location>
        <begin position="239"/>
        <end position="261"/>
    </location>
</feature>
<evidence type="ECO:0000313" key="2">
    <source>
        <dbReference type="EMBL" id="CAL8143924.1"/>
    </source>
</evidence>